<feature type="transmembrane region" description="Helical" evidence="6">
    <location>
        <begin position="98"/>
        <end position="120"/>
    </location>
</feature>
<evidence type="ECO:0000256" key="4">
    <source>
        <dbReference type="ARBA" id="ARBA00022989"/>
    </source>
</evidence>
<dbReference type="PATRIC" id="fig|136160.3.peg.2851"/>
<comment type="caution">
    <text evidence="7">The sequence shown here is derived from an EMBL/GenBank/DDBJ whole genome shotgun (WGS) entry which is preliminary data.</text>
</comment>
<gene>
    <name evidence="7" type="ORF">AMD02_12145</name>
</gene>
<evidence type="ECO:0000256" key="1">
    <source>
        <dbReference type="ARBA" id="ARBA00004141"/>
    </source>
</evidence>
<dbReference type="InterPro" id="IPR051598">
    <property type="entry name" value="TSUP/Inactive_protease-like"/>
</dbReference>
<feature type="transmembrane region" description="Helical" evidence="6">
    <location>
        <begin position="6"/>
        <end position="33"/>
    </location>
</feature>
<comment type="similarity">
    <text evidence="2 6">Belongs to the 4-toluene sulfonate uptake permease (TSUP) (TC 2.A.102) family.</text>
</comment>
<dbReference type="PANTHER" id="PTHR43701">
    <property type="entry name" value="MEMBRANE TRANSPORTER PROTEIN MJ0441-RELATED"/>
    <property type="match status" value="1"/>
</dbReference>
<dbReference type="RefSeq" id="WP_053431464.1">
    <property type="nucleotide sequence ID" value="NZ_LILD02000015.1"/>
</dbReference>
<feature type="transmembrane region" description="Helical" evidence="6">
    <location>
        <begin position="68"/>
        <end position="91"/>
    </location>
</feature>
<evidence type="ECO:0000256" key="2">
    <source>
        <dbReference type="ARBA" id="ARBA00009142"/>
    </source>
</evidence>
<feature type="transmembrane region" description="Helical" evidence="6">
    <location>
        <begin position="202"/>
        <end position="220"/>
    </location>
</feature>
<dbReference type="Pfam" id="PF01925">
    <property type="entry name" value="TauE"/>
    <property type="match status" value="1"/>
</dbReference>
<keyword evidence="5 6" id="KW-0472">Membrane</keyword>
<sequence>MDWLFFVFLGSIIGIFSGFFGIGGGIILTPLLLLFGFPPAVVIGTSLMLSLGTSLGGAWAHFRMKNIHWSYVLIINIAGIVGTQLAVPLMLFLEERQLAEITISLCYIFLLGFFASSMLIPQTKRKPLIQNSPNKLIAVFIGLGAGFISAMLGVSGGFFLVPMLISLLRFAPKKAVGTSLASVIFIVFAGFISYSVQTPVNFGLGLLLIIGTLIGSPVGAKMTAFYSEKTMRTLLGSLYIVIIFSVIANLLQWQEVGLAVISCFTVLFFFLSLRILILQRVKQHS</sequence>
<feature type="transmembrane region" description="Helical" evidence="6">
    <location>
        <begin position="232"/>
        <end position="251"/>
    </location>
</feature>
<organism evidence="7">
    <name type="scientific">Halalkalibacterium halodurans</name>
    <name type="common">Bacillus halodurans</name>
    <dbReference type="NCBI Taxonomy" id="86665"/>
    <lineage>
        <taxon>Bacteria</taxon>
        <taxon>Bacillati</taxon>
        <taxon>Bacillota</taxon>
        <taxon>Bacilli</taxon>
        <taxon>Bacillales</taxon>
        <taxon>Bacillaceae</taxon>
        <taxon>Halalkalibacterium (ex Joshi et al. 2022)</taxon>
    </lineage>
</organism>
<keyword evidence="6" id="KW-1003">Cell membrane</keyword>
<accession>A0A0M0KL52</accession>
<comment type="subcellular location">
    <subcellularLocation>
        <location evidence="6">Cell membrane</location>
        <topology evidence="6">Multi-pass membrane protein</topology>
    </subcellularLocation>
    <subcellularLocation>
        <location evidence="1">Membrane</location>
        <topology evidence="1">Multi-pass membrane protein</topology>
    </subcellularLocation>
</comment>
<feature type="transmembrane region" description="Helical" evidence="6">
    <location>
        <begin position="140"/>
        <end position="168"/>
    </location>
</feature>
<evidence type="ECO:0000256" key="3">
    <source>
        <dbReference type="ARBA" id="ARBA00022692"/>
    </source>
</evidence>
<evidence type="ECO:0000313" key="7">
    <source>
        <dbReference type="EMBL" id="KOO39515.1"/>
    </source>
</evidence>
<evidence type="ECO:0000256" key="6">
    <source>
        <dbReference type="RuleBase" id="RU363041"/>
    </source>
</evidence>
<evidence type="ECO:0000256" key="5">
    <source>
        <dbReference type="ARBA" id="ARBA00023136"/>
    </source>
</evidence>
<dbReference type="EMBL" id="LILD01000001">
    <property type="protein sequence ID" value="KOO39515.1"/>
    <property type="molecule type" value="Genomic_DNA"/>
</dbReference>
<keyword evidence="4 6" id="KW-1133">Transmembrane helix</keyword>
<feature type="transmembrane region" description="Helical" evidence="6">
    <location>
        <begin position="175"/>
        <end position="196"/>
    </location>
</feature>
<dbReference type="PANTHER" id="PTHR43701:SF2">
    <property type="entry name" value="MEMBRANE TRANSPORTER PROTEIN YJNA-RELATED"/>
    <property type="match status" value="1"/>
</dbReference>
<keyword evidence="3 6" id="KW-0812">Transmembrane</keyword>
<feature type="transmembrane region" description="Helical" evidence="6">
    <location>
        <begin position="40"/>
        <end position="62"/>
    </location>
</feature>
<name>A0A0M0KL52_ALKHA</name>
<dbReference type="AlphaFoldDB" id="A0A0M0KL52"/>
<dbReference type="GO" id="GO:0005886">
    <property type="term" value="C:plasma membrane"/>
    <property type="evidence" value="ECO:0007669"/>
    <property type="project" value="UniProtKB-SubCell"/>
</dbReference>
<dbReference type="InterPro" id="IPR002781">
    <property type="entry name" value="TM_pro_TauE-like"/>
</dbReference>
<proteinExistence type="inferred from homology"/>
<protein>
    <recommendedName>
        <fullName evidence="6">Probable membrane transporter protein</fullName>
    </recommendedName>
</protein>
<feature type="transmembrane region" description="Helical" evidence="6">
    <location>
        <begin position="257"/>
        <end position="277"/>
    </location>
</feature>
<reference evidence="7" key="1">
    <citation type="submission" date="2015-08" db="EMBL/GenBank/DDBJ databases">
        <title>Complete DNA Sequence of Pseudomonas syringae pv. actinidiae, the Causal Agent of Kiwifruit Canker Disease.</title>
        <authorList>
            <person name="Rikkerink E.H.A."/>
            <person name="Fineran P.C."/>
        </authorList>
    </citation>
    <scope>NUCLEOTIDE SEQUENCE</scope>
    <source>
        <strain evidence="7">DSM 13666</strain>
    </source>
</reference>